<feature type="compositionally biased region" description="Low complexity" evidence="1">
    <location>
        <begin position="322"/>
        <end position="348"/>
    </location>
</feature>
<feature type="compositionally biased region" description="Basic and acidic residues" evidence="1">
    <location>
        <begin position="143"/>
        <end position="165"/>
    </location>
</feature>
<dbReference type="AlphaFoldDB" id="A0AAD3DP93"/>
<protein>
    <submittedName>
        <fullName evidence="2">Uncharacterized protein</fullName>
    </submittedName>
</protein>
<feature type="compositionally biased region" description="Low complexity" evidence="1">
    <location>
        <begin position="837"/>
        <end position="851"/>
    </location>
</feature>
<feature type="compositionally biased region" description="Basic and acidic residues" evidence="1">
    <location>
        <begin position="17"/>
        <end position="26"/>
    </location>
</feature>
<accession>A0AAD3DP93</accession>
<dbReference type="Proteomes" id="UP001054857">
    <property type="component" value="Unassembled WGS sequence"/>
</dbReference>
<evidence type="ECO:0000256" key="1">
    <source>
        <dbReference type="SAM" id="MobiDB-lite"/>
    </source>
</evidence>
<proteinExistence type="predicted"/>
<feature type="region of interest" description="Disordered" evidence="1">
    <location>
        <begin position="249"/>
        <end position="288"/>
    </location>
</feature>
<feature type="region of interest" description="Disordered" evidence="1">
    <location>
        <begin position="760"/>
        <end position="793"/>
    </location>
</feature>
<feature type="compositionally biased region" description="Pro residues" evidence="1">
    <location>
        <begin position="310"/>
        <end position="321"/>
    </location>
</feature>
<feature type="region of interest" description="Disordered" evidence="1">
    <location>
        <begin position="300"/>
        <end position="367"/>
    </location>
</feature>
<name>A0AAD3DP93_9CHLO</name>
<organism evidence="2 3">
    <name type="scientific">Astrephomene gubernaculifera</name>
    <dbReference type="NCBI Taxonomy" id="47775"/>
    <lineage>
        <taxon>Eukaryota</taxon>
        <taxon>Viridiplantae</taxon>
        <taxon>Chlorophyta</taxon>
        <taxon>core chlorophytes</taxon>
        <taxon>Chlorophyceae</taxon>
        <taxon>CS clade</taxon>
        <taxon>Chlamydomonadales</taxon>
        <taxon>Astrephomenaceae</taxon>
        <taxon>Astrephomene</taxon>
    </lineage>
</organism>
<dbReference type="EMBL" id="BMAR01000007">
    <property type="protein sequence ID" value="GFR44417.1"/>
    <property type="molecule type" value="Genomic_DNA"/>
</dbReference>
<feature type="region of interest" description="Disordered" evidence="1">
    <location>
        <begin position="143"/>
        <end position="168"/>
    </location>
</feature>
<evidence type="ECO:0000313" key="3">
    <source>
        <dbReference type="Proteomes" id="UP001054857"/>
    </source>
</evidence>
<reference evidence="2 3" key="1">
    <citation type="journal article" date="2021" name="Sci. Rep.">
        <title>Genome sequencing of the multicellular alga Astrephomene provides insights into convergent evolution of germ-soma differentiation.</title>
        <authorList>
            <person name="Yamashita S."/>
            <person name="Yamamoto K."/>
            <person name="Matsuzaki R."/>
            <person name="Suzuki S."/>
            <person name="Yamaguchi H."/>
            <person name="Hirooka S."/>
            <person name="Minakuchi Y."/>
            <person name="Miyagishima S."/>
            <person name="Kawachi M."/>
            <person name="Toyoda A."/>
            <person name="Nozaki H."/>
        </authorList>
    </citation>
    <scope>NUCLEOTIDE SEQUENCE [LARGE SCALE GENOMIC DNA]</scope>
    <source>
        <strain evidence="2 3">NIES-4017</strain>
    </source>
</reference>
<gene>
    <name evidence="2" type="ORF">Agub_g5621</name>
</gene>
<keyword evidence="3" id="KW-1185">Reference proteome</keyword>
<feature type="region of interest" description="Disordered" evidence="1">
    <location>
        <begin position="816"/>
        <end position="982"/>
    </location>
</feature>
<comment type="caution">
    <text evidence="2">The sequence shown here is derived from an EMBL/GenBank/DDBJ whole genome shotgun (WGS) entry which is preliminary data.</text>
</comment>
<feature type="compositionally biased region" description="Polar residues" evidence="1">
    <location>
        <begin position="962"/>
        <end position="974"/>
    </location>
</feature>
<feature type="region of interest" description="Disordered" evidence="1">
    <location>
        <begin position="656"/>
        <end position="702"/>
    </location>
</feature>
<feature type="compositionally biased region" description="Gly residues" evidence="1">
    <location>
        <begin position="818"/>
        <end position="832"/>
    </location>
</feature>
<feature type="region of interest" description="Disordered" evidence="1">
    <location>
        <begin position="1"/>
        <end position="109"/>
    </location>
</feature>
<evidence type="ECO:0000313" key="2">
    <source>
        <dbReference type="EMBL" id="GFR44417.1"/>
    </source>
</evidence>
<sequence length="1023" mass="105992">MSGNVGIARQLRTCNRVHPELHHTDLENGEEDSRDGEVEETDSLKGVDCDDDEGLTDLELTETADDDEPQHRRQRHCAKPHERKAPQQHAMGNPQRQRTKRFQSAPSCPRTDIHTVAARAGLAQIKKGGSSLRTCACNDGVAQHEGKQQQRSENGRFAGMEDHARRASRRVSKARDTLYAYVMECEAAGRPAVASFSIAQLGSDGKPDTIVWYSNSSYHDMMINSEVTVDGHPTRPHMLLKHFSSQALARLPSPQQPKQQPCPDPSPEAQPAAQGPNPPCESGGWGLDLELVPEPELAGEHASLQQQQSQPPPLQQQPQPPLQQQQPQAPHQQKQSRHQQQPQLRQQQPKPPTASVPRTEERPAAVAAAGAVVNISSRPTFPGHTAPPTNVAEAVNGSHFSVQQVRNLVSTTRTLLDLPNDKKPDWFDGTTWGGKNLNTSQAPAHLIDLLGGLLRTGKLTADFPDRLSAKVREVAPAQWASQVKAEKLASFVTHLKHLTGRLPDQRCVRLDPPPGDAAGSHPAGPNNQPASPLQPGGVALVATTAHRQTVDDACSAAVLPVGASAPSKAARVEDYCRTGRPGEAFAPPAVHAGPSVPSAPPLPPTAAAEIGPLTALGTLQLPAVNLRASVPTVPALSAAATVPLATRLAGDPLACGDPSFSGMADSGTEPSGTRDAENSSEKPIVSPGPSTQHTSRARRRSAQAALSLLAAVAQSSCRRRSGGALPAHGVRIGANVSGDGGGTAPASMLDSGLQLGGADGTMGGVVSHGPSAAVRSKRRGSGDDNPPMSPRVSKKYKSVSWLALYPPTLPSTTSCPGTAGGVGFHPDGGSGGTAPASTLGSSPQSGSSDSSMPAEAGHGQPAYVRVAGLQPGSGGGSSALGSSPQSDGADSGTVSEAGRGQPAYVRVAGLQPGSGGGSSALGSSPQSDGADSGTVSEAGRGQPAYVRVTGLQPGSGGGGTAPDSTLGSSPQSGVEDSRGPADRLSNWLDRTVWGRLLAVSHGCGILLLSYMVGLKGEGWKREV</sequence>
<feature type="compositionally biased region" description="Acidic residues" evidence="1">
    <location>
        <begin position="27"/>
        <end position="41"/>
    </location>
</feature>
<feature type="compositionally biased region" description="Acidic residues" evidence="1">
    <location>
        <begin position="49"/>
        <end position="68"/>
    </location>
</feature>
<feature type="region of interest" description="Disordered" evidence="1">
    <location>
        <begin position="505"/>
        <end position="536"/>
    </location>
</feature>